<evidence type="ECO:0000313" key="12">
    <source>
        <dbReference type="EMBL" id="KAF0976858.1"/>
    </source>
</evidence>
<protein>
    <recommendedName>
        <fullName evidence="2">H(+)-exporting diphosphatase</fullName>
        <ecNumber evidence="2">7.1.3.1</ecNumber>
    </recommendedName>
</protein>
<evidence type="ECO:0000256" key="8">
    <source>
        <dbReference type="ARBA" id="ARBA00023065"/>
    </source>
</evidence>
<dbReference type="VEuPathDB" id="AmoebaDB:NfTy_068750"/>
<comment type="subcellular location">
    <subcellularLocation>
        <location evidence="1">Endomembrane system</location>
        <topology evidence="1">Multi-pass membrane protein</topology>
    </subcellularLocation>
</comment>
<keyword evidence="6" id="KW-1278">Translocase</keyword>
<dbReference type="GO" id="GO:0012505">
    <property type="term" value="C:endomembrane system"/>
    <property type="evidence" value="ECO:0007669"/>
    <property type="project" value="UniProtKB-SubCell"/>
</dbReference>
<evidence type="ECO:0000256" key="9">
    <source>
        <dbReference type="ARBA" id="ARBA00023136"/>
    </source>
</evidence>
<feature type="transmembrane region" description="Helical" evidence="11">
    <location>
        <begin position="653"/>
        <end position="680"/>
    </location>
</feature>
<dbReference type="PANTHER" id="PTHR31998">
    <property type="entry name" value="K(+)-INSENSITIVE PYROPHOSPHATE-ENERGIZED PROTON PUMP"/>
    <property type="match status" value="1"/>
</dbReference>
<organism evidence="12 13">
    <name type="scientific">Naegleria fowleri</name>
    <name type="common">Brain eating amoeba</name>
    <dbReference type="NCBI Taxonomy" id="5763"/>
    <lineage>
        <taxon>Eukaryota</taxon>
        <taxon>Discoba</taxon>
        <taxon>Heterolobosea</taxon>
        <taxon>Tetramitia</taxon>
        <taxon>Eutetramitia</taxon>
        <taxon>Vahlkampfiidae</taxon>
        <taxon>Naegleria</taxon>
    </lineage>
</organism>
<keyword evidence="8" id="KW-0406">Ion transport</keyword>
<feature type="region of interest" description="Disordered" evidence="10">
    <location>
        <begin position="402"/>
        <end position="422"/>
    </location>
</feature>
<evidence type="ECO:0000256" key="6">
    <source>
        <dbReference type="ARBA" id="ARBA00022967"/>
    </source>
</evidence>
<keyword evidence="3" id="KW-0813">Transport</keyword>
<dbReference type="VEuPathDB" id="AmoebaDB:NF0042150"/>
<feature type="transmembrane region" description="Helical" evidence="11">
    <location>
        <begin position="231"/>
        <end position="258"/>
    </location>
</feature>
<feature type="transmembrane region" description="Helical" evidence="11">
    <location>
        <begin position="60"/>
        <end position="86"/>
    </location>
</feature>
<feature type="transmembrane region" description="Helical" evidence="11">
    <location>
        <begin position="552"/>
        <end position="572"/>
    </location>
</feature>
<keyword evidence="7 11" id="KW-1133">Transmembrane helix</keyword>
<reference evidence="12 13" key="1">
    <citation type="journal article" date="2019" name="Sci. Rep.">
        <title>Nanopore sequencing improves the draft genome of the human pathogenic amoeba Naegleria fowleri.</title>
        <authorList>
            <person name="Liechti N."/>
            <person name="Schurch N."/>
            <person name="Bruggmann R."/>
            <person name="Wittwer M."/>
        </authorList>
    </citation>
    <scope>NUCLEOTIDE SEQUENCE [LARGE SCALE GENOMIC DNA]</scope>
    <source>
        <strain evidence="12 13">ATCC 30894</strain>
    </source>
</reference>
<evidence type="ECO:0000256" key="5">
    <source>
        <dbReference type="ARBA" id="ARBA00022842"/>
    </source>
</evidence>
<keyword evidence="9 11" id="KW-0472">Membrane</keyword>
<evidence type="ECO:0000256" key="7">
    <source>
        <dbReference type="ARBA" id="ARBA00022989"/>
    </source>
</evidence>
<evidence type="ECO:0000256" key="1">
    <source>
        <dbReference type="ARBA" id="ARBA00004127"/>
    </source>
</evidence>
<dbReference type="GO" id="GO:0004427">
    <property type="term" value="F:inorganic diphosphate phosphatase activity"/>
    <property type="evidence" value="ECO:0007669"/>
    <property type="project" value="InterPro"/>
</dbReference>
<accession>A0A6A5BRX7</accession>
<feature type="compositionally biased region" description="Basic and acidic residues" evidence="10">
    <location>
        <begin position="1"/>
        <end position="20"/>
    </location>
</feature>
<feature type="region of interest" description="Disordered" evidence="10">
    <location>
        <begin position="1"/>
        <end position="33"/>
    </location>
</feature>
<feature type="transmembrane region" description="Helical" evidence="11">
    <location>
        <begin position="465"/>
        <end position="490"/>
    </location>
</feature>
<evidence type="ECO:0000256" key="11">
    <source>
        <dbReference type="SAM" id="Phobius"/>
    </source>
</evidence>
<dbReference type="InterPro" id="IPR004131">
    <property type="entry name" value="PPase-energised_H-pump"/>
</dbReference>
<evidence type="ECO:0000256" key="4">
    <source>
        <dbReference type="ARBA" id="ARBA00022692"/>
    </source>
</evidence>
<dbReference type="HAMAP" id="MF_01129">
    <property type="entry name" value="PPase_energized_pump"/>
    <property type="match status" value="1"/>
</dbReference>
<dbReference type="AlphaFoldDB" id="A0A6A5BRX7"/>
<comment type="caution">
    <text evidence="12">The sequence shown here is derived from an EMBL/GenBank/DDBJ whole genome shotgun (WGS) entry which is preliminary data.</text>
</comment>
<feature type="transmembrane region" description="Helical" evidence="11">
    <location>
        <begin position="106"/>
        <end position="126"/>
    </location>
</feature>
<feature type="transmembrane region" description="Helical" evidence="11">
    <location>
        <begin position="185"/>
        <end position="210"/>
    </location>
</feature>
<keyword evidence="13" id="KW-1185">Reference proteome</keyword>
<dbReference type="Proteomes" id="UP000444721">
    <property type="component" value="Unassembled WGS sequence"/>
</dbReference>
<dbReference type="PIRSF" id="PIRSF001265">
    <property type="entry name" value="H+-PPase"/>
    <property type="match status" value="1"/>
</dbReference>
<dbReference type="GO" id="GO:0016020">
    <property type="term" value="C:membrane"/>
    <property type="evidence" value="ECO:0007669"/>
    <property type="project" value="InterPro"/>
</dbReference>
<feature type="transmembrane region" description="Helical" evidence="11">
    <location>
        <begin position="511"/>
        <end position="540"/>
    </location>
</feature>
<evidence type="ECO:0000256" key="2">
    <source>
        <dbReference type="ARBA" id="ARBA00013242"/>
    </source>
</evidence>
<dbReference type="Pfam" id="PF03030">
    <property type="entry name" value="H_PPase"/>
    <property type="match status" value="1"/>
</dbReference>
<evidence type="ECO:0000313" key="13">
    <source>
        <dbReference type="Proteomes" id="UP000444721"/>
    </source>
</evidence>
<dbReference type="GO" id="GO:0009678">
    <property type="term" value="F:diphosphate hydrolysis-driven proton transmembrane transporter activity"/>
    <property type="evidence" value="ECO:0007669"/>
    <property type="project" value="UniProtKB-EC"/>
</dbReference>
<dbReference type="RefSeq" id="XP_044561571.1">
    <property type="nucleotide sequence ID" value="XM_044707537.1"/>
</dbReference>
<gene>
    <name evidence="12" type="ORF">FDP41_004153</name>
</gene>
<keyword evidence="4 11" id="KW-0812">Transmembrane</keyword>
<name>A0A6A5BRX7_NAEFO</name>
<dbReference type="EMBL" id="VFQX01000036">
    <property type="protein sequence ID" value="KAF0976858.1"/>
    <property type="molecule type" value="Genomic_DNA"/>
</dbReference>
<dbReference type="GeneID" id="68111371"/>
<dbReference type="VEuPathDB" id="AmoebaDB:FDP41_004153"/>
<dbReference type="OrthoDB" id="5210at2759"/>
<dbReference type="OMA" id="DANVRTT"/>
<sequence length="840" mass="88149">MSENDHQEMETTRTSSERRTSPQLGGNAPTDDAEHTIDLHEQTPGVADEPQFQEPKVKSIIFYIFIGLFLVLAFGCTIAAFVSTFLQFPVPDQTWKNTAFDLPMESLFTSMASGFLALFVVVFLSLRVLSFKVGTYEFNGSKCYEISQYIADGARAFLVREFQVLTVFIVVVAGILFAVDQSGYFVATPVCFLVGAVTSSITSIIGMYIATRANVRTTNAARTSLNQALKVAFSAGTVMGLSVVGLGLVMLTLCYMIFRNLSALAGFGFGASSIALFARVGGGIYTKAADVGADLVGKVESNIPEDDPRNPAVIADNVGDNVGDVAGMGADLFESYVGSIIAAATLGSQFFGSVGVAAPFYLSASGILCSIIGSSLVSVNSSSAWWPLNYLVAPFRRHDRTHTTHDTTHDMEQSQMDEEHAPDVNPATQSSLLMAIRRGIFGAALLNILLGALILFLLFDPLTQAWAIFLCFLIGIASGVLIGLATEYCTSFAYRPTKSIAESGLTGAAPVIIKGLSVGMLSTVAPVVIIVLSIIFSVLLGDFASGGKSGGGIYGIAIAAVGMLSTLGVTLATDAYGPIADNAGGIAEMSHLPPLVRERTDALDALGNTTAATGKGFAIGSAILTALALLQAFSTEAGITSVSLLEKDVMSGLIFGACLPYIFSALTMTAVGDAAMSIIVEVRRQFKEIDGLLEGRPGVKADHTKCVDISTKSSLKKMILPGLLSIIAPVLIGFAGRQKMLAGLLGGSLSSGFLLAVTMANAGGAWDNAKKYIESGALVDKETGEVQRKGSAAHKSCVVGDTVGDPFKDTSGPALNILIKLMTIIALVIAPVLKQIYGEQ</sequence>
<evidence type="ECO:0000256" key="3">
    <source>
        <dbReference type="ARBA" id="ARBA00022448"/>
    </source>
</evidence>
<proteinExistence type="inferred from homology"/>
<feature type="transmembrane region" description="Helical" evidence="11">
    <location>
        <begin position="162"/>
        <end position="179"/>
    </location>
</feature>
<feature type="transmembrane region" description="Helical" evidence="11">
    <location>
        <begin position="439"/>
        <end position="459"/>
    </location>
</feature>
<feature type="transmembrane region" description="Helical" evidence="11">
    <location>
        <begin position="741"/>
        <end position="762"/>
    </location>
</feature>
<dbReference type="EC" id="7.1.3.1" evidence="2"/>
<feature type="transmembrane region" description="Helical" evidence="11">
    <location>
        <begin position="264"/>
        <end position="285"/>
    </location>
</feature>
<keyword evidence="5" id="KW-0460">Magnesium</keyword>
<feature type="transmembrane region" description="Helical" evidence="11">
    <location>
        <begin position="817"/>
        <end position="837"/>
    </location>
</feature>
<feature type="transmembrane region" description="Helical" evidence="11">
    <location>
        <begin position="718"/>
        <end position="735"/>
    </location>
</feature>
<evidence type="ECO:0000256" key="10">
    <source>
        <dbReference type="SAM" id="MobiDB-lite"/>
    </source>
</evidence>